<gene>
    <name evidence="2" type="ORF">PEDI_55060</name>
</gene>
<dbReference type="EMBL" id="BQKE01000009">
    <property type="protein sequence ID" value="GJM64954.1"/>
    <property type="molecule type" value="Genomic_DNA"/>
</dbReference>
<protein>
    <submittedName>
        <fullName evidence="2">Uncharacterized protein</fullName>
    </submittedName>
</protein>
<keyword evidence="1" id="KW-0812">Transmembrane</keyword>
<keyword evidence="1" id="KW-0472">Membrane</keyword>
<evidence type="ECO:0000313" key="3">
    <source>
        <dbReference type="Proteomes" id="UP001310022"/>
    </source>
</evidence>
<feature type="transmembrane region" description="Helical" evidence="1">
    <location>
        <begin position="12"/>
        <end position="32"/>
    </location>
</feature>
<organism evidence="2 3">
    <name type="scientific">Persicobacter diffluens</name>
    <dbReference type="NCBI Taxonomy" id="981"/>
    <lineage>
        <taxon>Bacteria</taxon>
        <taxon>Pseudomonadati</taxon>
        <taxon>Bacteroidota</taxon>
        <taxon>Cytophagia</taxon>
        <taxon>Cytophagales</taxon>
        <taxon>Persicobacteraceae</taxon>
        <taxon>Persicobacter</taxon>
    </lineage>
</organism>
<accession>A0AAN4W505</accession>
<sequence length="36" mass="4215">MILPTIELKSLSHLGILCLYAYFYSLELFAHLQLPY</sequence>
<keyword evidence="1" id="KW-1133">Transmembrane helix</keyword>
<dbReference type="AlphaFoldDB" id="A0AAN4W505"/>
<evidence type="ECO:0000313" key="2">
    <source>
        <dbReference type="EMBL" id="GJM64954.1"/>
    </source>
</evidence>
<keyword evidence="3" id="KW-1185">Reference proteome</keyword>
<evidence type="ECO:0000256" key="1">
    <source>
        <dbReference type="SAM" id="Phobius"/>
    </source>
</evidence>
<proteinExistence type="predicted"/>
<name>A0AAN4W505_9BACT</name>
<reference evidence="2 3" key="1">
    <citation type="submission" date="2021-12" db="EMBL/GenBank/DDBJ databases">
        <title>Genome sequencing of bacteria with rrn-lacking chromosome and rrn-plasmid.</title>
        <authorList>
            <person name="Anda M."/>
            <person name="Iwasaki W."/>
        </authorList>
    </citation>
    <scope>NUCLEOTIDE SEQUENCE [LARGE SCALE GENOMIC DNA]</scope>
    <source>
        <strain evidence="2 3">NBRC 15940</strain>
    </source>
</reference>
<dbReference type="Proteomes" id="UP001310022">
    <property type="component" value="Unassembled WGS sequence"/>
</dbReference>
<comment type="caution">
    <text evidence="2">The sequence shown here is derived from an EMBL/GenBank/DDBJ whole genome shotgun (WGS) entry which is preliminary data.</text>
</comment>